<keyword evidence="3" id="KW-0808">Transferase</keyword>
<evidence type="ECO:0000259" key="2">
    <source>
        <dbReference type="Pfam" id="PF10671"/>
    </source>
</evidence>
<name>A0A2V2BCR9_9GAMM</name>
<dbReference type="Pfam" id="PF10671">
    <property type="entry name" value="TcpQ"/>
    <property type="match status" value="1"/>
</dbReference>
<comment type="caution">
    <text evidence="3">The sequence shown here is derived from an EMBL/GenBank/DDBJ whole genome shotgun (WGS) entry which is preliminary data.</text>
</comment>
<gene>
    <name evidence="3" type="ORF">C7431_11027</name>
</gene>
<feature type="region of interest" description="Disordered" evidence="1">
    <location>
        <begin position="80"/>
        <end position="99"/>
    </location>
</feature>
<sequence length="340" mass="36632">MSFTERAGLLPALLLTGCASPAVISGTTSGNVVDGLLTRSAADISAMQYRVYQSGPTAQRPVSASPPVSSMPLLRHSVPVGTQRRPQLTKPSEPALVPAGPSDGFIRQGGAAPTLRAALRKIVPPGQNVVFTPEVKADAPELWLWTGNDRWPYVAGRMLSGKGLRATINNATHTVTIGPEQKGQSVKTASPLPVLNRSVPVMPDIRAKTVTGRDPFSDDRLAAKNSGRVVIETPVVPAYVPPPVPVIPVKHWRIEKGTTLRDGFTLWASAEQCSPQKHWQVRWDANANYPIDYPLSFSATSFEEATRQLFALWKTAKVPLFVDGYGAPQCLIVVHDSHGM</sequence>
<reference evidence="3 4" key="1">
    <citation type="submission" date="2018-05" db="EMBL/GenBank/DDBJ databases">
        <title>Genomic Encyclopedia of Type Strains, Phase IV (KMG-V): Genome sequencing to study the core and pangenomes of soil and plant-associated prokaryotes.</title>
        <authorList>
            <person name="Whitman W."/>
        </authorList>
    </citation>
    <scope>NUCLEOTIDE SEQUENCE [LARGE SCALE GENOMIC DNA]</scope>
    <source>
        <strain evidence="3 4">PNA 200-10</strain>
    </source>
</reference>
<dbReference type="EMBL" id="QGHF01000010">
    <property type="protein sequence ID" value="PWK94533.1"/>
    <property type="molecule type" value="Genomic_DNA"/>
</dbReference>
<evidence type="ECO:0000313" key="4">
    <source>
        <dbReference type="Proteomes" id="UP000245981"/>
    </source>
</evidence>
<dbReference type="RefSeq" id="WP_109717975.1">
    <property type="nucleotide sequence ID" value="NZ_QGHF01000010.1"/>
</dbReference>
<dbReference type="Gene3D" id="3.55.50.70">
    <property type="match status" value="1"/>
</dbReference>
<dbReference type="GO" id="GO:0016301">
    <property type="term" value="F:kinase activity"/>
    <property type="evidence" value="ECO:0007669"/>
    <property type="project" value="UniProtKB-KW"/>
</dbReference>
<dbReference type="AlphaFoldDB" id="A0A2V2BCR9"/>
<dbReference type="PROSITE" id="PS51257">
    <property type="entry name" value="PROKAR_LIPOPROTEIN"/>
    <property type="match status" value="1"/>
</dbReference>
<feature type="domain" description="Toxin co-regulated pilus biosynthesis protein Q C-terminal" evidence="2">
    <location>
        <begin position="251"/>
        <end position="334"/>
    </location>
</feature>
<evidence type="ECO:0000313" key="3">
    <source>
        <dbReference type="EMBL" id="PWK94533.1"/>
    </source>
</evidence>
<evidence type="ECO:0000256" key="1">
    <source>
        <dbReference type="SAM" id="MobiDB-lite"/>
    </source>
</evidence>
<accession>A0A2V2BCR9</accession>
<dbReference type="Proteomes" id="UP000245981">
    <property type="component" value="Unassembled WGS sequence"/>
</dbReference>
<dbReference type="OrthoDB" id="8527469at2"/>
<dbReference type="InterPro" id="IPR018927">
    <property type="entry name" value="Pilus_synth_Q_C"/>
</dbReference>
<keyword evidence="3" id="KW-0418">Kinase</keyword>
<organism evidence="3 4">
    <name type="scientific">Pantoea allii</name>
    <dbReference type="NCBI Taxonomy" id="574096"/>
    <lineage>
        <taxon>Bacteria</taxon>
        <taxon>Pseudomonadati</taxon>
        <taxon>Pseudomonadota</taxon>
        <taxon>Gammaproteobacteria</taxon>
        <taxon>Enterobacterales</taxon>
        <taxon>Erwiniaceae</taxon>
        <taxon>Pantoea</taxon>
    </lineage>
</organism>
<proteinExistence type="predicted"/>
<protein>
    <submittedName>
        <fullName evidence="3">Type IV pili sensor histidine kinase/response regulator</fullName>
    </submittedName>
</protein>